<dbReference type="InterPro" id="IPR034084">
    <property type="entry name" value="Thermitase-like_dom"/>
</dbReference>
<keyword evidence="5 7" id="KW-0378">Hydrolase</keyword>
<dbReference type="InterPro" id="IPR050131">
    <property type="entry name" value="Peptidase_S8_subtilisin-like"/>
</dbReference>
<evidence type="ECO:0000256" key="6">
    <source>
        <dbReference type="ARBA" id="ARBA00022825"/>
    </source>
</evidence>
<dbReference type="Gene3D" id="3.40.50.200">
    <property type="entry name" value="Peptidase S8/S53 domain"/>
    <property type="match status" value="1"/>
</dbReference>
<comment type="similarity">
    <text evidence="2 7 8">Belongs to the peptidase S8 family.</text>
</comment>
<evidence type="ECO:0000256" key="7">
    <source>
        <dbReference type="PROSITE-ProRule" id="PRU01240"/>
    </source>
</evidence>
<comment type="subcellular location">
    <subcellularLocation>
        <location evidence="1">Secreted</location>
    </subcellularLocation>
</comment>
<protein>
    <submittedName>
        <fullName evidence="11">Subtilase family protein</fullName>
    </submittedName>
</protein>
<feature type="active site" description="Charge relay system" evidence="7">
    <location>
        <position position="292"/>
    </location>
</feature>
<reference evidence="11 12" key="1">
    <citation type="submission" date="2018-03" db="EMBL/GenBank/DDBJ databases">
        <title>Genomic Encyclopedia of Archaeal and Bacterial Type Strains, Phase II (KMG-II): from individual species to whole genera.</title>
        <authorList>
            <person name="Goeker M."/>
        </authorList>
    </citation>
    <scope>NUCLEOTIDE SEQUENCE [LARGE SCALE GENOMIC DNA]</scope>
    <source>
        <strain evidence="11 12">ATCC BAA-1496</strain>
    </source>
</reference>
<dbReference type="PROSITE" id="PS51892">
    <property type="entry name" value="SUBTILASE"/>
    <property type="match status" value="1"/>
</dbReference>
<dbReference type="Proteomes" id="UP000237822">
    <property type="component" value="Unassembled WGS sequence"/>
</dbReference>
<evidence type="ECO:0000256" key="9">
    <source>
        <dbReference type="SAM" id="SignalP"/>
    </source>
</evidence>
<evidence type="ECO:0000256" key="8">
    <source>
        <dbReference type="RuleBase" id="RU003355"/>
    </source>
</evidence>
<evidence type="ECO:0000256" key="1">
    <source>
        <dbReference type="ARBA" id="ARBA00004613"/>
    </source>
</evidence>
<dbReference type="GO" id="GO:0005576">
    <property type="term" value="C:extracellular region"/>
    <property type="evidence" value="ECO:0007669"/>
    <property type="project" value="UniProtKB-SubCell"/>
</dbReference>
<evidence type="ECO:0000256" key="5">
    <source>
        <dbReference type="ARBA" id="ARBA00022801"/>
    </source>
</evidence>
<dbReference type="InterPro" id="IPR000209">
    <property type="entry name" value="Peptidase_S8/S53_dom"/>
</dbReference>
<dbReference type="GO" id="GO:0006508">
    <property type="term" value="P:proteolysis"/>
    <property type="evidence" value="ECO:0007669"/>
    <property type="project" value="UniProtKB-KW"/>
</dbReference>
<evidence type="ECO:0000256" key="4">
    <source>
        <dbReference type="ARBA" id="ARBA00022670"/>
    </source>
</evidence>
<dbReference type="Pfam" id="PF00082">
    <property type="entry name" value="Peptidase_S8"/>
    <property type="match status" value="1"/>
</dbReference>
<dbReference type="GO" id="GO:0004252">
    <property type="term" value="F:serine-type endopeptidase activity"/>
    <property type="evidence" value="ECO:0007669"/>
    <property type="project" value="UniProtKB-UniRule"/>
</dbReference>
<dbReference type="EMBL" id="PVTI01000008">
    <property type="protein sequence ID" value="PRY60171.1"/>
    <property type="molecule type" value="Genomic_DNA"/>
</dbReference>
<gene>
    <name evidence="11" type="ORF">BCF74_108117</name>
</gene>
<name>A0A2T0UQG7_9MICO</name>
<keyword evidence="6 7" id="KW-0720">Serine protease</keyword>
<dbReference type="InterPro" id="IPR023828">
    <property type="entry name" value="Peptidase_S8_Ser-AS"/>
</dbReference>
<dbReference type="PROSITE" id="PS00137">
    <property type="entry name" value="SUBTILASE_HIS"/>
    <property type="match status" value="1"/>
</dbReference>
<dbReference type="SUPFAM" id="SSF52743">
    <property type="entry name" value="Subtilisin-like"/>
    <property type="match status" value="1"/>
</dbReference>
<dbReference type="CDD" id="cd07484">
    <property type="entry name" value="Peptidases_S8_Thermitase_like"/>
    <property type="match status" value="1"/>
</dbReference>
<feature type="active site" description="Charge relay system" evidence="7">
    <location>
        <position position="111"/>
    </location>
</feature>
<accession>A0A2T0UQG7</accession>
<keyword evidence="3" id="KW-0964">Secreted</keyword>
<feature type="domain" description="Peptidase S8/S53" evidence="10">
    <location>
        <begin position="54"/>
        <end position="341"/>
    </location>
</feature>
<dbReference type="RefSeq" id="WP_106297204.1">
    <property type="nucleotide sequence ID" value="NZ_PVTI01000008.1"/>
</dbReference>
<evidence type="ECO:0000259" key="10">
    <source>
        <dbReference type="Pfam" id="PF00082"/>
    </source>
</evidence>
<dbReference type="PROSITE" id="PS00136">
    <property type="entry name" value="SUBTILASE_ASP"/>
    <property type="match status" value="1"/>
</dbReference>
<feature type="active site" description="Charge relay system" evidence="7">
    <location>
        <position position="63"/>
    </location>
</feature>
<dbReference type="PANTHER" id="PTHR43806:SF11">
    <property type="entry name" value="CEREVISIN-RELATED"/>
    <property type="match status" value="1"/>
</dbReference>
<keyword evidence="9" id="KW-0732">Signal</keyword>
<evidence type="ECO:0000256" key="3">
    <source>
        <dbReference type="ARBA" id="ARBA00022525"/>
    </source>
</evidence>
<dbReference type="InterPro" id="IPR036852">
    <property type="entry name" value="Peptidase_S8/S53_dom_sf"/>
</dbReference>
<proteinExistence type="inferred from homology"/>
<evidence type="ECO:0000313" key="11">
    <source>
        <dbReference type="EMBL" id="PRY60171.1"/>
    </source>
</evidence>
<comment type="caution">
    <text evidence="11">The sequence shown here is derived from an EMBL/GenBank/DDBJ whole genome shotgun (WGS) entry which is preliminary data.</text>
</comment>
<dbReference type="PRINTS" id="PR00723">
    <property type="entry name" value="SUBTILISIN"/>
</dbReference>
<sequence length="353" mass="35560">MRFLRRAAATVGVLGLTALAATTPAQAATNDPLRPKQWGLTQVRAEQAWPTSTGAGTVIAVVDTGIDLTHPDLQGKLVPGATFVDCGAQATVCSDGNWKGTDGVGQEADSHGTHVAGIAAAVTNNGLGVAGVAPDAKLMPIKVLEDGSGTTEDIANGIRWAADRGADVINLSLGSLPGTQVLSIIGVDTAVEEAIAYARTKGAVSVIAAGNTSTIACTSPGFSSSGLCVGSTDKTELKSVFSELPIKPDLKVLAAPGGFGYGGCDDDIWSTVPREVTSSCGVAGYDAYAGTSMATPHVAGVAALLLAQGRSVDQTEKALLSTARTPVVGLRGTFTPLYGYGIVDAQAAVAAPR</sequence>
<dbReference type="InterPro" id="IPR022398">
    <property type="entry name" value="Peptidase_S8_His-AS"/>
</dbReference>
<dbReference type="InterPro" id="IPR015500">
    <property type="entry name" value="Peptidase_S8_subtilisin-rel"/>
</dbReference>
<keyword evidence="12" id="KW-1185">Reference proteome</keyword>
<dbReference type="OrthoDB" id="9813435at2"/>
<evidence type="ECO:0000313" key="12">
    <source>
        <dbReference type="Proteomes" id="UP000237822"/>
    </source>
</evidence>
<keyword evidence="4 7" id="KW-0645">Protease</keyword>
<feature type="chain" id="PRO_5015519538" evidence="9">
    <location>
        <begin position="28"/>
        <end position="353"/>
    </location>
</feature>
<organism evidence="11 12">
    <name type="scientific">Knoellia remsis</name>
    <dbReference type="NCBI Taxonomy" id="407159"/>
    <lineage>
        <taxon>Bacteria</taxon>
        <taxon>Bacillati</taxon>
        <taxon>Actinomycetota</taxon>
        <taxon>Actinomycetes</taxon>
        <taxon>Micrococcales</taxon>
        <taxon>Intrasporangiaceae</taxon>
        <taxon>Knoellia</taxon>
    </lineage>
</organism>
<dbReference type="AlphaFoldDB" id="A0A2T0UQG7"/>
<feature type="signal peptide" evidence="9">
    <location>
        <begin position="1"/>
        <end position="27"/>
    </location>
</feature>
<dbReference type="InterPro" id="IPR023827">
    <property type="entry name" value="Peptidase_S8_Asp-AS"/>
</dbReference>
<dbReference type="PROSITE" id="PS00138">
    <property type="entry name" value="SUBTILASE_SER"/>
    <property type="match status" value="1"/>
</dbReference>
<dbReference type="PANTHER" id="PTHR43806">
    <property type="entry name" value="PEPTIDASE S8"/>
    <property type="match status" value="1"/>
</dbReference>
<evidence type="ECO:0000256" key="2">
    <source>
        <dbReference type="ARBA" id="ARBA00011073"/>
    </source>
</evidence>